<dbReference type="GO" id="GO:0005829">
    <property type="term" value="C:cytosol"/>
    <property type="evidence" value="ECO:0007669"/>
    <property type="project" value="TreeGrafter"/>
</dbReference>
<dbReference type="GO" id="GO:0008757">
    <property type="term" value="F:S-adenosylmethionine-dependent methyltransferase activity"/>
    <property type="evidence" value="ECO:0007669"/>
    <property type="project" value="UniProtKB-ARBA"/>
</dbReference>
<dbReference type="Pfam" id="PF10294">
    <property type="entry name" value="Methyltransf_16"/>
    <property type="match status" value="1"/>
</dbReference>
<dbReference type="PANTHER" id="PTHR14614">
    <property type="entry name" value="HEPATOCELLULAR CARCINOMA-ASSOCIATED ANTIGEN"/>
    <property type="match status" value="1"/>
</dbReference>
<dbReference type="OrthoDB" id="413520at2759"/>
<dbReference type="Gene3D" id="3.40.50.150">
    <property type="entry name" value="Vaccinia Virus protein VP39"/>
    <property type="match status" value="1"/>
</dbReference>
<dbReference type="SUPFAM" id="SSF53335">
    <property type="entry name" value="S-adenosyl-L-methionine-dependent methyltransferases"/>
    <property type="match status" value="1"/>
</dbReference>
<dbReference type="InterPro" id="IPR029063">
    <property type="entry name" value="SAM-dependent_MTases_sf"/>
</dbReference>
<evidence type="ECO:0000313" key="2">
    <source>
        <dbReference type="Proteomes" id="UP000042958"/>
    </source>
</evidence>
<keyword evidence="2" id="KW-1185">Reference proteome</keyword>
<protein>
    <submittedName>
        <fullName evidence="1">Uncharacterized protein</fullName>
    </submittedName>
</protein>
<dbReference type="Proteomes" id="UP000042958">
    <property type="component" value="Unassembled WGS sequence"/>
</dbReference>
<reference evidence="2" key="1">
    <citation type="journal article" date="2015" name="Genome Announc.">
        <title>Draft genome sequence of the fungus Penicillium brasilianum MG11.</title>
        <authorList>
            <person name="Horn F."/>
            <person name="Linde J."/>
            <person name="Mattern D.J."/>
            <person name="Walther G."/>
            <person name="Guthke R."/>
            <person name="Brakhage A.A."/>
            <person name="Valiante V."/>
        </authorList>
    </citation>
    <scope>NUCLEOTIDE SEQUENCE [LARGE SCALE GENOMIC DNA]</scope>
    <source>
        <strain evidence="2">MG11</strain>
    </source>
</reference>
<proteinExistence type="predicted"/>
<dbReference type="STRING" id="104259.A0A0F7TG27"/>
<sequence length="352" mass="39006">MVYYIRFLKTPRFQQQKKSVVISALICITTDLGDDFLAEDVDLTASWIQYPSHKIRYQTALQWQAGTRQIPILLGPFSPNDVARQTAVLKIQLADVEKDVLGKHSTPLVISGCSAPFGPQWEPAEQLIRRDLNIADNVRPLRIWEETGNSIARHIWDAALAAIIFLEQVITSAEKSMPLLGQLLNSGKSTLQVVELGAGCGIVGIALATMLANCEVLLTDLPEVSEIVTRNINEASPRSSASIKFQTLDWDDPTPNLTRGPIDLILVSDCTYNADSLPALVSVLNRLVRGSPEAMVLVALKRRHESEAIFFDLMRAAGFVSLQVKVPLPAQWEQVDQIEMHCYQQEPGLERA</sequence>
<organism evidence="1 2">
    <name type="scientific">Penicillium brasilianum</name>
    <dbReference type="NCBI Taxonomy" id="104259"/>
    <lineage>
        <taxon>Eukaryota</taxon>
        <taxon>Fungi</taxon>
        <taxon>Dikarya</taxon>
        <taxon>Ascomycota</taxon>
        <taxon>Pezizomycotina</taxon>
        <taxon>Eurotiomycetes</taxon>
        <taxon>Eurotiomycetidae</taxon>
        <taxon>Eurotiales</taxon>
        <taxon>Aspergillaceae</taxon>
        <taxon>Penicillium</taxon>
    </lineage>
</organism>
<dbReference type="InterPro" id="IPR019410">
    <property type="entry name" value="Methyltransf_16"/>
</dbReference>
<name>A0A0F7TG27_PENBI</name>
<evidence type="ECO:0000313" key="1">
    <source>
        <dbReference type="EMBL" id="CEJ55450.1"/>
    </source>
</evidence>
<dbReference type="PANTHER" id="PTHR14614:SF132">
    <property type="entry name" value="PROTEIN-LYSINE METHYLTRANSFERASE C42C1.13"/>
    <property type="match status" value="1"/>
</dbReference>
<dbReference type="AlphaFoldDB" id="A0A0F7TG27"/>
<accession>A0A0F7TG27</accession>
<gene>
    <name evidence="1" type="ORF">PMG11_01708</name>
</gene>
<dbReference type="EMBL" id="CDHK01000002">
    <property type="protein sequence ID" value="CEJ55450.1"/>
    <property type="molecule type" value="Genomic_DNA"/>
</dbReference>